<dbReference type="PANTHER" id="PTHR43275">
    <property type="entry name" value="D-MALATE DEHYDROGENASE [DECARBOXYLATING]"/>
    <property type="match status" value="1"/>
</dbReference>
<gene>
    <name evidence="8" type="ORF">V4F39_03970</name>
</gene>
<dbReference type="EMBL" id="JAZIBG010000010">
    <property type="protein sequence ID" value="MEF7613057.1"/>
    <property type="molecule type" value="Genomic_DNA"/>
</dbReference>
<dbReference type="InterPro" id="IPR024084">
    <property type="entry name" value="IsoPropMal-DH-like_dom"/>
</dbReference>
<keyword evidence="3" id="KW-0479">Metal-binding</keyword>
<keyword evidence="5" id="KW-0520">NAD</keyword>
<dbReference type="Proteomes" id="UP001336250">
    <property type="component" value="Unassembled WGS sequence"/>
</dbReference>
<sequence>MKTYRIATIPGDGIGKEVVPAGQRVMEALAATSSTFRFEFEDFGWGGDWFRAHGEMMPADGLEALKDKDAILF</sequence>
<protein>
    <submittedName>
        <fullName evidence="8">Isocitrate/isopropylmalate family dehydrogenase</fullName>
    </submittedName>
</protein>
<comment type="cofactor">
    <cofactor evidence="2">
        <name>Mg(2+)</name>
        <dbReference type="ChEBI" id="CHEBI:18420"/>
    </cofactor>
</comment>
<dbReference type="PANTHER" id="PTHR43275:SF1">
    <property type="entry name" value="D-MALATE DEHYDROGENASE [DECARBOXYLATING]"/>
    <property type="match status" value="1"/>
</dbReference>
<evidence type="ECO:0000313" key="9">
    <source>
        <dbReference type="Proteomes" id="UP001336250"/>
    </source>
</evidence>
<keyword evidence="9" id="KW-1185">Reference proteome</keyword>
<evidence type="ECO:0000256" key="2">
    <source>
        <dbReference type="ARBA" id="ARBA00001946"/>
    </source>
</evidence>
<name>A0AAW9Q8P7_9BURK</name>
<dbReference type="GO" id="GO:0046872">
    <property type="term" value="F:metal ion binding"/>
    <property type="evidence" value="ECO:0007669"/>
    <property type="project" value="UniProtKB-KW"/>
</dbReference>
<evidence type="ECO:0000259" key="7">
    <source>
        <dbReference type="Pfam" id="PF00180"/>
    </source>
</evidence>
<evidence type="ECO:0000313" key="8">
    <source>
        <dbReference type="EMBL" id="MEF7613057.1"/>
    </source>
</evidence>
<organism evidence="8 9">
    <name type="scientific">Aquincola agrisoli</name>
    <dbReference type="NCBI Taxonomy" id="3119538"/>
    <lineage>
        <taxon>Bacteria</taxon>
        <taxon>Pseudomonadati</taxon>
        <taxon>Pseudomonadota</taxon>
        <taxon>Betaproteobacteria</taxon>
        <taxon>Burkholderiales</taxon>
        <taxon>Sphaerotilaceae</taxon>
        <taxon>Aquincola</taxon>
    </lineage>
</organism>
<comment type="caution">
    <text evidence="8">The sequence shown here is derived from an EMBL/GenBank/DDBJ whole genome shotgun (WGS) entry which is preliminary data.</text>
</comment>
<evidence type="ECO:0000256" key="3">
    <source>
        <dbReference type="ARBA" id="ARBA00022723"/>
    </source>
</evidence>
<dbReference type="AlphaFoldDB" id="A0AAW9Q8P7"/>
<evidence type="ECO:0000256" key="6">
    <source>
        <dbReference type="ARBA" id="ARBA00023211"/>
    </source>
</evidence>
<dbReference type="SUPFAM" id="SSF53659">
    <property type="entry name" value="Isocitrate/Isopropylmalate dehydrogenase-like"/>
    <property type="match status" value="1"/>
</dbReference>
<reference evidence="8 9" key="1">
    <citation type="submission" date="2024-02" db="EMBL/GenBank/DDBJ databases">
        <title>Genome sequence of Aquincola sp. MAHUQ-54.</title>
        <authorList>
            <person name="Huq M.A."/>
        </authorList>
    </citation>
    <scope>NUCLEOTIDE SEQUENCE [LARGE SCALE GENOMIC DNA]</scope>
    <source>
        <strain evidence="8 9">MAHUQ-54</strain>
    </source>
</reference>
<dbReference type="GO" id="GO:0016491">
    <property type="term" value="F:oxidoreductase activity"/>
    <property type="evidence" value="ECO:0007669"/>
    <property type="project" value="UniProtKB-KW"/>
</dbReference>
<dbReference type="Gene3D" id="3.40.718.10">
    <property type="entry name" value="Isopropylmalate Dehydrogenase"/>
    <property type="match status" value="1"/>
</dbReference>
<proteinExistence type="predicted"/>
<evidence type="ECO:0000256" key="5">
    <source>
        <dbReference type="ARBA" id="ARBA00023027"/>
    </source>
</evidence>
<evidence type="ECO:0000256" key="1">
    <source>
        <dbReference type="ARBA" id="ARBA00001936"/>
    </source>
</evidence>
<feature type="non-terminal residue" evidence="8">
    <location>
        <position position="73"/>
    </location>
</feature>
<accession>A0AAW9Q8P7</accession>
<keyword evidence="6" id="KW-0464">Manganese</keyword>
<comment type="cofactor">
    <cofactor evidence="1">
        <name>Mn(2+)</name>
        <dbReference type="ChEBI" id="CHEBI:29035"/>
    </cofactor>
</comment>
<dbReference type="Pfam" id="PF00180">
    <property type="entry name" value="Iso_dh"/>
    <property type="match status" value="1"/>
</dbReference>
<dbReference type="InterPro" id="IPR050501">
    <property type="entry name" value="ICDH/IPMDH"/>
</dbReference>
<evidence type="ECO:0000256" key="4">
    <source>
        <dbReference type="ARBA" id="ARBA00023002"/>
    </source>
</evidence>
<dbReference type="RefSeq" id="WP_332287989.1">
    <property type="nucleotide sequence ID" value="NZ_JAZIBG010000010.1"/>
</dbReference>
<keyword evidence="4" id="KW-0560">Oxidoreductase</keyword>
<feature type="domain" description="Isopropylmalate dehydrogenase-like" evidence="7">
    <location>
        <begin position="6"/>
        <end position="73"/>
    </location>
</feature>